<gene>
    <name evidence="2" type="ORF">GSPATT00033857001</name>
</gene>
<evidence type="ECO:0000256" key="1">
    <source>
        <dbReference type="SAM" id="Phobius"/>
    </source>
</evidence>
<evidence type="ECO:0000313" key="3">
    <source>
        <dbReference type="Proteomes" id="UP000000600"/>
    </source>
</evidence>
<keyword evidence="1" id="KW-1133">Transmembrane helix</keyword>
<reference evidence="2 3" key="1">
    <citation type="journal article" date="2006" name="Nature">
        <title>Global trends of whole-genome duplications revealed by the ciliate Paramecium tetraurelia.</title>
        <authorList>
            <consortium name="Genoscope"/>
            <person name="Aury J.-M."/>
            <person name="Jaillon O."/>
            <person name="Duret L."/>
            <person name="Noel B."/>
            <person name="Jubin C."/>
            <person name="Porcel B.M."/>
            <person name="Segurens B."/>
            <person name="Daubin V."/>
            <person name="Anthouard V."/>
            <person name="Aiach N."/>
            <person name="Arnaiz O."/>
            <person name="Billaut A."/>
            <person name="Beisson J."/>
            <person name="Blanc I."/>
            <person name="Bouhouche K."/>
            <person name="Camara F."/>
            <person name="Duharcourt S."/>
            <person name="Guigo R."/>
            <person name="Gogendeau D."/>
            <person name="Katinka M."/>
            <person name="Keller A.-M."/>
            <person name="Kissmehl R."/>
            <person name="Klotz C."/>
            <person name="Koll F."/>
            <person name="Le Moue A."/>
            <person name="Lepere C."/>
            <person name="Malinsky S."/>
            <person name="Nowacki M."/>
            <person name="Nowak J.K."/>
            <person name="Plattner H."/>
            <person name="Poulain J."/>
            <person name="Ruiz F."/>
            <person name="Serrano V."/>
            <person name="Zagulski M."/>
            <person name="Dessen P."/>
            <person name="Betermier M."/>
            <person name="Weissenbach J."/>
            <person name="Scarpelli C."/>
            <person name="Schachter V."/>
            <person name="Sperling L."/>
            <person name="Meyer E."/>
            <person name="Cohen J."/>
            <person name="Wincker P."/>
        </authorList>
    </citation>
    <scope>NUCLEOTIDE SEQUENCE [LARGE SCALE GENOMIC DNA]</scope>
    <source>
        <strain evidence="2 3">Stock d4-2</strain>
    </source>
</reference>
<protein>
    <submittedName>
        <fullName evidence="2">Uncharacterized protein</fullName>
    </submittedName>
</protein>
<organism evidence="2 3">
    <name type="scientific">Paramecium tetraurelia</name>
    <dbReference type="NCBI Taxonomy" id="5888"/>
    <lineage>
        <taxon>Eukaryota</taxon>
        <taxon>Sar</taxon>
        <taxon>Alveolata</taxon>
        <taxon>Ciliophora</taxon>
        <taxon>Intramacronucleata</taxon>
        <taxon>Oligohymenophorea</taxon>
        <taxon>Peniculida</taxon>
        <taxon>Parameciidae</taxon>
        <taxon>Paramecium</taxon>
    </lineage>
</organism>
<evidence type="ECO:0000313" key="2">
    <source>
        <dbReference type="EMBL" id="CAK64381.1"/>
    </source>
</evidence>
<dbReference type="HOGENOM" id="CLU_090493_0_0_1"/>
<accession>A0C0R4</accession>
<keyword evidence="1" id="KW-0812">Transmembrane</keyword>
<keyword evidence="1" id="KW-0472">Membrane</keyword>
<dbReference type="KEGG" id="ptm:GSPATT00033857001"/>
<dbReference type="RefSeq" id="XP_001431779.1">
    <property type="nucleotide sequence ID" value="XM_001431742.1"/>
</dbReference>
<feature type="transmembrane region" description="Helical" evidence="1">
    <location>
        <begin position="232"/>
        <end position="248"/>
    </location>
</feature>
<proteinExistence type="predicted"/>
<dbReference type="GeneID" id="5017563"/>
<sequence length="330" mass="39104">MKQQTQQKLLLSTSRYQIVHGIRLISPRQAFQLKYTKSISKETKNRLKTARYNDLERFLIKNQSQNETKKCNTSCNCGQCGKMSQFQSKIWSQISTFESAYTRRKRVFKRFRIAGYAAQFLVFYKSEQIRKHKKMRYLQQFLRNPQTNVKRGTMIIQSAHSHRSPKSPNASDNIIRRNATDCFEVDSIKEKLSFNNEHFSTIINSQNSSTKKRQVSLYMEKMLRKITNKKQPVMYLTPLSIIVRYLFLNQDKKMKKNNTLPSISQQISPKNSLDNLKLDKISNPFNLIQNRQKKIRNANTFHNEYSQNNQGVMKLIDEMKIKHRQLKRRC</sequence>
<dbReference type="OrthoDB" id="296099at2759"/>
<dbReference type="OMA" id="NANTFHN"/>
<dbReference type="AlphaFoldDB" id="A0C0R4"/>
<dbReference type="Proteomes" id="UP000000600">
    <property type="component" value="Unassembled WGS sequence"/>
</dbReference>
<dbReference type="EMBL" id="CT868031">
    <property type="protein sequence ID" value="CAK64381.1"/>
    <property type="molecule type" value="Genomic_DNA"/>
</dbReference>
<name>A0C0R4_PARTE</name>
<dbReference type="InParanoid" id="A0C0R4"/>
<keyword evidence="3" id="KW-1185">Reference proteome</keyword>